<feature type="chain" id="PRO_5039121711" evidence="6">
    <location>
        <begin position="22"/>
        <end position="315"/>
    </location>
</feature>
<proteinExistence type="inferred from homology"/>
<dbReference type="CDD" id="cd01138">
    <property type="entry name" value="FeuA"/>
    <property type="match status" value="1"/>
</dbReference>
<comment type="similarity">
    <text evidence="2">Belongs to the bacterial solute-binding protein 8 family.</text>
</comment>
<feature type="domain" description="Fe/B12 periplasmic-binding" evidence="7">
    <location>
        <begin position="56"/>
        <end position="315"/>
    </location>
</feature>
<evidence type="ECO:0000256" key="2">
    <source>
        <dbReference type="ARBA" id="ARBA00008814"/>
    </source>
</evidence>
<dbReference type="OrthoDB" id="26763at2"/>
<dbReference type="EMBL" id="PKOZ01000001">
    <property type="protein sequence ID" value="PQD96814.1"/>
    <property type="molecule type" value="Genomic_DNA"/>
</dbReference>
<dbReference type="InterPro" id="IPR002491">
    <property type="entry name" value="ABC_transptr_periplasmic_BD"/>
</dbReference>
<evidence type="ECO:0000256" key="1">
    <source>
        <dbReference type="ARBA" id="ARBA00004193"/>
    </source>
</evidence>
<keyword evidence="3" id="KW-0813">Transport</keyword>
<protein>
    <submittedName>
        <fullName evidence="8">Iron-uptake system-binding protein</fullName>
    </submittedName>
</protein>
<dbReference type="InterPro" id="IPR051313">
    <property type="entry name" value="Bact_iron-sidero_bind"/>
</dbReference>
<accession>A0A2S7N449</accession>
<evidence type="ECO:0000256" key="4">
    <source>
        <dbReference type="ARBA" id="ARBA00022729"/>
    </source>
</evidence>
<name>A0A2S7N449_9BACI</name>
<gene>
    <name evidence="8" type="ORF">CYL18_02690</name>
</gene>
<sequence length="315" mass="34420">MKKFWKVGFTAALALFLAACGEDEATSGKSKQVEAEPKEHTVTYMDKEYKVPAEPTIVAASLESMEDLALLGVKPAGALAVGDELPSYLAEDLEGAELIGDKRQPNYEAILGLNPDIILGTSKFQEDVKTQLEKIAPMMPISHVSTDWEANLTAVAELTGKEDEAKKILEDYKADAAKVKDAVSESMKDKEVVVIRLRAGNLMIYGTDLYLNPVLYTDLGFAVPDEVAAAKAQEAISLEKLAEMNPDYIFLQFEESENADKPEALDELQKNAIWNGLDAVKTDQVFVNSVEPLAQGGTAWSKTKFLEAVQQNLSK</sequence>
<dbReference type="GO" id="GO:0005886">
    <property type="term" value="C:plasma membrane"/>
    <property type="evidence" value="ECO:0007669"/>
    <property type="project" value="UniProtKB-SubCell"/>
</dbReference>
<dbReference type="PROSITE" id="PS51257">
    <property type="entry name" value="PROKAR_LIPOPROTEIN"/>
    <property type="match status" value="1"/>
</dbReference>
<keyword evidence="9" id="KW-1185">Reference proteome</keyword>
<dbReference type="Proteomes" id="UP000239663">
    <property type="component" value="Unassembled WGS sequence"/>
</dbReference>
<evidence type="ECO:0000259" key="7">
    <source>
        <dbReference type="PROSITE" id="PS50983"/>
    </source>
</evidence>
<organism evidence="8 9">
    <name type="scientific">Pradoshia eiseniae</name>
    <dbReference type="NCBI Taxonomy" id="2064768"/>
    <lineage>
        <taxon>Bacteria</taxon>
        <taxon>Bacillati</taxon>
        <taxon>Bacillota</taxon>
        <taxon>Bacilli</taxon>
        <taxon>Bacillales</taxon>
        <taxon>Bacillaceae</taxon>
        <taxon>Pradoshia</taxon>
    </lineage>
</organism>
<reference evidence="8 9" key="1">
    <citation type="submission" date="2017-12" db="EMBL/GenBank/DDBJ databases">
        <title>Taxonomic description and draft genome of Pradoshia cofamensis Gen. nov., sp. nov., a thermotolerant bacillale isolated from anterior gut of earthworm Eisenia fetida.</title>
        <authorList>
            <person name="Saha T."/>
            <person name="Chakraborty R."/>
        </authorList>
    </citation>
    <scope>NUCLEOTIDE SEQUENCE [LARGE SCALE GENOMIC DNA]</scope>
    <source>
        <strain evidence="8 9">EAG3</strain>
    </source>
</reference>
<evidence type="ECO:0000256" key="3">
    <source>
        <dbReference type="ARBA" id="ARBA00022448"/>
    </source>
</evidence>
<keyword evidence="4 6" id="KW-0732">Signal</keyword>
<dbReference type="PANTHER" id="PTHR30532:SF10">
    <property type="entry name" value="IRON-UPTAKE SYSTEM-BINDING PROTEIN"/>
    <property type="match status" value="1"/>
</dbReference>
<dbReference type="RefSeq" id="WP_104847910.1">
    <property type="nucleotide sequence ID" value="NZ_PKOZ01000001.1"/>
</dbReference>
<dbReference type="PANTHER" id="PTHR30532">
    <property type="entry name" value="IRON III DICITRATE-BINDING PERIPLASMIC PROTEIN"/>
    <property type="match status" value="1"/>
</dbReference>
<feature type="coiled-coil region" evidence="5">
    <location>
        <begin position="155"/>
        <end position="182"/>
    </location>
</feature>
<dbReference type="SUPFAM" id="SSF53807">
    <property type="entry name" value="Helical backbone' metal receptor"/>
    <property type="match status" value="1"/>
</dbReference>
<dbReference type="GO" id="GO:0030288">
    <property type="term" value="C:outer membrane-bounded periplasmic space"/>
    <property type="evidence" value="ECO:0007669"/>
    <property type="project" value="TreeGrafter"/>
</dbReference>
<evidence type="ECO:0000256" key="5">
    <source>
        <dbReference type="SAM" id="Coils"/>
    </source>
</evidence>
<dbReference type="GO" id="GO:1901678">
    <property type="term" value="P:iron coordination entity transport"/>
    <property type="evidence" value="ECO:0007669"/>
    <property type="project" value="UniProtKB-ARBA"/>
</dbReference>
<dbReference type="Pfam" id="PF01497">
    <property type="entry name" value="Peripla_BP_2"/>
    <property type="match status" value="1"/>
</dbReference>
<evidence type="ECO:0000256" key="6">
    <source>
        <dbReference type="SAM" id="SignalP"/>
    </source>
</evidence>
<keyword evidence="5" id="KW-0175">Coiled coil</keyword>
<comment type="caution">
    <text evidence="8">The sequence shown here is derived from an EMBL/GenBank/DDBJ whole genome shotgun (WGS) entry which is preliminary data.</text>
</comment>
<dbReference type="Gene3D" id="3.40.50.1980">
    <property type="entry name" value="Nitrogenase molybdenum iron protein domain"/>
    <property type="match status" value="2"/>
</dbReference>
<dbReference type="AlphaFoldDB" id="A0A2S7N449"/>
<feature type="signal peptide" evidence="6">
    <location>
        <begin position="1"/>
        <end position="21"/>
    </location>
</feature>
<evidence type="ECO:0000313" key="8">
    <source>
        <dbReference type="EMBL" id="PQD96814.1"/>
    </source>
</evidence>
<comment type="subcellular location">
    <subcellularLocation>
        <location evidence="1">Cell membrane</location>
        <topology evidence="1">Lipid-anchor</topology>
    </subcellularLocation>
</comment>
<evidence type="ECO:0000313" key="9">
    <source>
        <dbReference type="Proteomes" id="UP000239663"/>
    </source>
</evidence>
<dbReference type="PROSITE" id="PS50983">
    <property type="entry name" value="FE_B12_PBP"/>
    <property type="match status" value="1"/>
</dbReference>